<proteinExistence type="predicted"/>
<evidence type="ECO:0000256" key="1">
    <source>
        <dbReference type="SAM" id="Phobius"/>
    </source>
</evidence>
<protein>
    <submittedName>
        <fullName evidence="2">Uncharacterized protein</fullName>
    </submittedName>
</protein>
<sequence>MLKEVKDIFLESGVIGLIFGCFSLIWTREPLSRADKIKKVFASIAIALIIGSICKGFEMNYYTTVAIIGGGCSYAREIFDIIGGLLKLLAEKPLNTIKQIVDILRGSKSNDKGENN</sequence>
<accession>A0A8S5REE2</accession>
<keyword evidence="1" id="KW-1133">Transmembrane helix</keyword>
<keyword evidence="1" id="KW-0472">Membrane</keyword>
<organism evidence="2">
    <name type="scientific">virus sp. ctd0M1</name>
    <dbReference type="NCBI Taxonomy" id="2827993"/>
    <lineage>
        <taxon>Viruses</taxon>
    </lineage>
</organism>
<dbReference type="EMBL" id="BK059094">
    <property type="protein sequence ID" value="DAE29437.1"/>
    <property type="molecule type" value="Genomic_DNA"/>
</dbReference>
<name>A0A8S5REE2_9VIRU</name>
<feature type="transmembrane region" description="Helical" evidence="1">
    <location>
        <begin position="7"/>
        <end position="28"/>
    </location>
</feature>
<feature type="transmembrane region" description="Helical" evidence="1">
    <location>
        <begin position="40"/>
        <end position="57"/>
    </location>
</feature>
<evidence type="ECO:0000313" key="2">
    <source>
        <dbReference type="EMBL" id="DAE29437.1"/>
    </source>
</evidence>
<keyword evidence="1" id="KW-0812">Transmembrane</keyword>
<reference evidence="2" key="1">
    <citation type="journal article" date="2021" name="Proc. Natl. Acad. Sci. U.S.A.">
        <title>A Catalog of Tens of Thousands of Viruses from Human Metagenomes Reveals Hidden Associations with Chronic Diseases.</title>
        <authorList>
            <person name="Tisza M.J."/>
            <person name="Buck C.B."/>
        </authorList>
    </citation>
    <scope>NUCLEOTIDE SEQUENCE</scope>
    <source>
        <strain evidence="2">Ctd0M1</strain>
    </source>
</reference>